<name>A0A0E0ASY1_9ORYZ</name>
<evidence type="ECO:0000313" key="2">
    <source>
        <dbReference type="EnsemblPlants" id="OGLUM08G08600.1"/>
    </source>
</evidence>
<feature type="region of interest" description="Disordered" evidence="1">
    <location>
        <begin position="1"/>
        <end position="20"/>
    </location>
</feature>
<dbReference type="AlphaFoldDB" id="A0A0E0ASY1"/>
<organism evidence="2">
    <name type="scientific">Oryza glumipatula</name>
    <dbReference type="NCBI Taxonomy" id="40148"/>
    <lineage>
        <taxon>Eukaryota</taxon>
        <taxon>Viridiplantae</taxon>
        <taxon>Streptophyta</taxon>
        <taxon>Embryophyta</taxon>
        <taxon>Tracheophyta</taxon>
        <taxon>Spermatophyta</taxon>
        <taxon>Magnoliopsida</taxon>
        <taxon>Liliopsida</taxon>
        <taxon>Poales</taxon>
        <taxon>Poaceae</taxon>
        <taxon>BOP clade</taxon>
        <taxon>Oryzoideae</taxon>
        <taxon>Oryzeae</taxon>
        <taxon>Oryzinae</taxon>
        <taxon>Oryza</taxon>
    </lineage>
</organism>
<evidence type="ECO:0000313" key="3">
    <source>
        <dbReference type="Proteomes" id="UP000026961"/>
    </source>
</evidence>
<dbReference type="EnsemblPlants" id="OGLUM08G08600.1">
    <property type="protein sequence ID" value="OGLUM08G08600.1"/>
    <property type="gene ID" value="OGLUM08G08600"/>
</dbReference>
<evidence type="ECO:0000256" key="1">
    <source>
        <dbReference type="SAM" id="MobiDB-lite"/>
    </source>
</evidence>
<dbReference type="Gramene" id="OGLUM08G08600.1">
    <property type="protein sequence ID" value="OGLUM08G08600.1"/>
    <property type="gene ID" value="OGLUM08G08600"/>
</dbReference>
<keyword evidence="3" id="KW-1185">Reference proteome</keyword>
<dbReference type="Proteomes" id="UP000026961">
    <property type="component" value="Chromosome 8"/>
</dbReference>
<dbReference type="HOGENOM" id="CLU_1761737_0_0_1"/>
<protein>
    <submittedName>
        <fullName evidence="2">Uncharacterized protein</fullName>
    </submittedName>
</protein>
<reference evidence="2" key="1">
    <citation type="submission" date="2015-04" db="UniProtKB">
        <authorList>
            <consortium name="EnsemblPlants"/>
        </authorList>
    </citation>
    <scope>IDENTIFICATION</scope>
</reference>
<accession>A0A0E0ASY1</accession>
<proteinExistence type="predicted"/>
<sequence length="147" mass="15463">MGNVGLASSLPPTRSRPLGTRRRLRAHLARPPTPWHGFALPLVAPPSWRSRSRSMVVTALAHQLTGPPSPPSSLFRSLVAALHPAQGIGAVHLIGRLRFAQSQDTTAADYAAPNGPRKCIGPSPHMWAALSCSACGPLNCLGSPKMG</sequence>
<reference evidence="2" key="2">
    <citation type="submission" date="2018-05" db="EMBL/GenBank/DDBJ databases">
        <title>OgluRS3 (Oryza glumaepatula Reference Sequence Version 3).</title>
        <authorList>
            <person name="Zhang J."/>
            <person name="Kudrna D."/>
            <person name="Lee S."/>
            <person name="Talag J."/>
            <person name="Welchert J."/>
            <person name="Wing R.A."/>
        </authorList>
    </citation>
    <scope>NUCLEOTIDE SEQUENCE [LARGE SCALE GENOMIC DNA]</scope>
</reference>